<sequence>PLIAFNELPNKAQYLILNELIRTNSTPATTVVLTALPAPETGMSDDELRSLRYLEQLESLFSGGPPVLGVHARQLTMTMSL</sequence>
<feature type="non-terminal residue" evidence="2">
    <location>
        <position position="1"/>
    </location>
</feature>
<keyword evidence="3" id="KW-1185">Reference proteome</keyword>
<organism evidence="2 3">
    <name type="scientific">Tilletia laevis</name>
    <dbReference type="NCBI Taxonomy" id="157183"/>
    <lineage>
        <taxon>Eukaryota</taxon>
        <taxon>Fungi</taxon>
        <taxon>Dikarya</taxon>
        <taxon>Basidiomycota</taxon>
        <taxon>Ustilaginomycotina</taxon>
        <taxon>Exobasidiomycetes</taxon>
        <taxon>Tilletiales</taxon>
        <taxon>Tilletiaceae</taxon>
        <taxon>Tilletia</taxon>
    </lineage>
</organism>
<accession>A0A9N8M2E3</accession>
<dbReference type="EMBL" id="CAJHJF010006297">
    <property type="protein sequence ID" value="CAD6955720.1"/>
    <property type="molecule type" value="Genomic_DNA"/>
</dbReference>
<reference evidence="2 3" key="1">
    <citation type="submission" date="2020-10" db="EMBL/GenBank/DDBJ databases">
        <authorList>
            <person name="Sedaghatjoo S."/>
        </authorList>
    </citation>
    <scope>NUCLEOTIDE SEQUENCE [LARGE SCALE GENOMIC DNA]</scope>
    <source>
        <strain evidence="2 3">LLFL</strain>
    </source>
</reference>
<evidence type="ECO:0000313" key="1">
    <source>
        <dbReference type="EMBL" id="CAD6904255.1"/>
    </source>
</evidence>
<evidence type="ECO:0000313" key="3">
    <source>
        <dbReference type="Proteomes" id="UP000836404"/>
    </source>
</evidence>
<protein>
    <recommendedName>
        <fullName evidence="4">SLC12A transporter C-terminal domain-containing protein</fullName>
    </recommendedName>
</protein>
<gene>
    <name evidence="1" type="ORF">JKILLFL_G9341</name>
    <name evidence="2" type="ORF">JKILLFL_G939</name>
</gene>
<evidence type="ECO:0000313" key="2">
    <source>
        <dbReference type="EMBL" id="CAD6955720.1"/>
    </source>
</evidence>
<dbReference type="Proteomes" id="UP000836404">
    <property type="component" value="Unassembled WGS sequence"/>
</dbReference>
<dbReference type="AlphaFoldDB" id="A0A9N8M2E3"/>
<evidence type="ECO:0008006" key="4">
    <source>
        <dbReference type="Google" id="ProtNLM"/>
    </source>
</evidence>
<comment type="caution">
    <text evidence="2">The sequence shown here is derived from an EMBL/GenBank/DDBJ whole genome shotgun (WGS) entry which is preliminary data.</text>
</comment>
<name>A0A9N8M2E3_9BASI</name>
<proteinExistence type="predicted"/>
<dbReference type="EMBL" id="CAJHJF010000620">
    <property type="protein sequence ID" value="CAD6904255.1"/>
    <property type="molecule type" value="Genomic_DNA"/>
</dbReference>